<evidence type="ECO:0000256" key="6">
    <source>
        <dbReference type="ARBA" id="ARBA00023180"/>
    </source>
</evidence>
<sequence>MLLRLVNWNGDFYDLEKKLIKTRDNATDHLEGRCSAQVKVAPNNADLFVSQVAMSGYQNMLRMLKLYKFGHVRSVANMDSSYSCHNWQEMLENGANCMLGIIREHTTISGIFGGRPLCTFGCAQDTWSGLLAINFNEMSEEQSSSMCSGIVGSLCCSIERLNCLHMRSTYTFLIRSSSDSP</sequence>
<protein>
    <recommendedName>
        <fullName evidence="7">Phospholipase B-like</fullName>
        <ecNumber evidence="7">3.1.1.-</ecNumber>
    </recommendedName>
</protein>
<evidence type="ECO:0000256" key="3">
    <source>
        <dbReference type="ARBA" id="ARBA00022801"/>
    </source>
</evidence>
<comment type="function">
    <text evidence="7">Putative phospholipase.</text>
</comment>
<dbReference type="Pfam" id="PF04916">
    <property type="entry name" value="Phospholip_B"/>
    <property type="match status" value="1"/>
</dbReference>
<name>A0AAD5QLT8_PARTN</name>
<evidence type="ECO:0000256" key="5">
    <source>
        <dbReference type="ARBA" id="ARBA00023098"/>
    </source>
</evidence>
<evidence type="ECO:0000313" key="9">
    <source>
        <dbReference type="Proteomes" id="UP001196413"/>
    </source>
</evidence>
<evidence type="ECO:0000256" key="7">
    <source>
        <dbReference type="RuleBase" id="RU364138"/>
    </source>
</evidence>
<accession>A0AAD5QLT8</accession>
<dbReference type="EMBL" id="JAHQIW010001817">
    <property type="protein sequence ID" value="KAJ1353695.1"/>
    <property type="molecule type" value="Genomic_DNA"/>
</dbReference>
<evidence type="ECO:0000313" key="8">
    <source>
        <dbReference type="EMBL" id="KAJ1353695.1"/>
    </source>
</evidence>
<dbReference type="GO" id="GO:0005576">
    <property type="term" value="C:extracellular region"/>
    <property type="evidence" value="ECO:0007669"/>
    <property type="project" value="TreeGrafter"/>
</dbReference>
<dbReference type="Gene3D" id="3.60.60.30">
    <property type="match status" value="1"/>
</dbReference>
<dbReference type="EC" id="3.1.1.-" evidence="7"/>
<keyword evidence="2" id="KW-0732">Signal</keyword>
<gene>
    <name evidence="8" type="ORF">KIN20_010389</name>
</gene>
<dbReference type="GO" id="GO:0009395">
    <property type="term" value="P:phospholipid catabolic process"/>
    <property type="evidence" value="ECO:0007669"/>
    <property type="project" value="TreeGrafter"/>
</dbReference>
<dbReference type="PANTHER" id="PTHR12370">
    <property type="entry name" value="PHOSPHOLIPASE B-RELATED"/>
    <property type="match status" value="1"/>
</dbReference>
<evidence type="ECO:0000256" key="4">
    <source>
        <dbReference type="ARBA" id="ARBA00022963"/>
    </source>
</evidence>
<proteinExistence type="inferred from homology"/>
<keyword evidence="4 7" id="KW-0442">Lipid degradation</keyword>
<reference evidence="8" key="1">
    <citation type="submission" date="2021-06" db="EMBL/GenBank/DDBJ databases">
        <title>Parelaphostrongylus tenuis whole genome reference sequence.</title>
        <authorList>
            <person name="Garwood T.J."/>
            <person name="Larsen P.A."/>
            <person name="Fountain-Jones N.M."/>
            <person name="Garbe J.R."/>
            <person name="Macchietto M.G."/>
            <person name="Kania S.A."/>
            <person name="Gerhold R.W."/>
            <person name="Richards J.E."/>
            <person name="Wolf T.M."/>
        </authorList>
    </citation>
    <scope>NUCLEOTIDE SEQUENCE</scope>
    <source>
        <strain evidence="8">MNPRO001-30</strain>
        <tissue evidence="8">Meninges</tissue>
    </source>
</reference>
<comment type="caution">
    <text evidence="8">The sequence shown here is derived from an EMBL/GenBank/DDBJ whole genome shotgun (WGS) entry which is preliminary data.</text>
</comment>
<keyword evidence="3 7" id="KW-0378">Hydrolase</keyword>
<dbReference type="InterPro" id="IPR007000">
    <property type="entry name" value="PLipase_B-like"/>
</dbReference>
<keyword evidence="5 7" id="KW-0443">Lipid metabolism</keyword>
<evidence type="ECO:0000256" key="2">
    <source>
        <dbReference type="ARBA" id="ARBA00022729"/>
    </source>
</evidence>
<comment type="similarity">
    <text evidence="1 7">Belongs to the phospholipase B-like family.</text>
</comment>
<keyword evidence="6" id="KW-0325">Glycoprotein</keyword>
<dbReference type="PANTHER" id="PTHR12370:SF7">
    <property type="entry name" value="PHOSPHOLIPASE B-LIKE 2-RELATED"/>
    <property type="match status" value="1"/>
</dbReference>
<keyword evidence="9" id="KW-1185">Reference proteome</keyword>
<evidence type="ECO:0000256" key="1">
    <source>
        <dbReference type="ARBA" id="ARBA00007835"/>
    </source>
</evidence>
<dbReference type="GO" id="GO:0004620">
    <property type="term" value="F:phospholipase activity"/>
    <property type="evidence" value="ECO:0007669"/>
    <property type="project" value="InterPro"/>
</dbReference>
<dbReference type="Proteomes" id="UP001196413">
    <property type="component" value="Unassembled WGS sequence"/>
</dbReference>
<organism evidence="8 9">
    <name type="scientific">Parelaphostrongylus tenuis</name>
    <name type="common">Meningeal worm</name>
    <dbReference type="NCBI Taxonomy" id="148309"/>
    <lineage>
        <taxon>Eukaryota</taxon>
        <taxon>Metazoa</taxon>
        <taxon>Ecdysozoa</taxon>
        <taxon>Nematoda</taxon>
        <taxon>Chromadorea</taxon>
        <taxon>Rhabditida</taxon>
        <taxon>Rhabditina</taxon>
        <taxon>Rhabditomorpha</taxon>
        <taxon>Strongyloidea</taxon>
        <taxon>Metastrongylidae</taxon>
        <taxon>Parelaphostrongylus</taxon>
    </lineage>
</organism>
<dbReference type="AlphaFoldDB" id="A0AAD5QLT8"/>